<dbReference type="AlphaFoldDB" id="A0A1G2CLS3"/>
<name>A0A1G2CLS3_9BACT</name>
<accession>A0A1G2CLS3</accession>
<reference evidence="1 2" key="1">
    <citation type="journal article" date="2016" name="Nat. Commun.">
        <title>Thousands of microbial genomes shed light on interconnected biogeochemical processes in an aquifer system.</title>
        <authorList>
            <person name="Anantharaman K."/>
            <person name="Brown C.T."/>
            <person name="Hug L.A."/>
            <person name="Sharon I."/>
            <person name="Castelle C.J."/>
            <person name="Probst A.J."/>
            <person name="Thomas B.C."/>
            <person name="Singh A."/>
            <person name="Wilkins M.J."/>
            <person name="Karaoz U."/>
            <person name="Brodie E.L."/>
            <person name="Williams K.H."/>
            <person name="Hubbard S.S."/>
            <person name="Banfield J.F."/>
        </authorList>
    </citation>
    <scope>NUCLEOTIDE SEQUENCE [LARGE SCALE GENOMIC DNA]</scope>
</reference>
<sequence length="369" mass="41563">MEGKEWKPESEAMDRREFLKGAAAMFGAALLAGNAAEAASLLEKAANPEEEAEKGPRISFEFFFSAHLTGADKRGGMEKMRGADIFAPESIGMDEELRARFQDVADGKLTPSEVAKNYGWPEDPTYGNEISFLGTLRPIHNTKVRLEFLDPLPDHPIARETFEAVERSTEIDLLKESFPHLTELFRQRIEEFSHTQVKREEYVMSRIASLASDIRAGKLPQFKAKQDVRILIAFGAIHTGLFRTLSGGKEDAQRAFSRMPYIFGYESEAIRRSMLGKEVTDDLVARAFMERIISPIVFARLAGFESQPKIAFLRKASAKLSIGELKELFDKMKEKYFDPLSSAEIIKGALKEKGLEFPLTREELEKAVR</sequence>
<proteinExistence type="predicted"/>
<evidence type="ECO:0000313" key="1">
    <source>
        <dbReference type="EMBL" id="OGZ02353.1"/>
    </source>
</evidence>
<protein>
    <submittedName>
        <fullName evidence="1">Uncharacterized protein</fullName>
    </submittedName>
</protein>
<comment type="caution">
    <text evidence="1">The sequence shown here is derived from an EMBL/GenBank/DDBJ whole genome shotgun (WGS) entry which is preliminary data.</text>
</comment>
<dbReference type="InterPro" id="IPR006311">
    <property type="entry name" value="TAT_signal"/>
</dbReference>
<organism evidence="1 2">
    <name type="scientific">Candidatus Liptonbacteria bacterium RIFCSPLOWO2_12_FULL_60_15</name>
    <dbReference type="NCBI Taxonomy" id="1798653"/>
    <lineage>
        <taxon>Bacteria</taxon>
        <taxon>Candidatus Liptoniibacteriota</taxon>
    </lineage>
</organism>
<dbReference type="PROSITE" id="PS51318">
    <property type="entry name" value="TAT"/>
    <property type="match status" value="1"/>
</dbReference>
<dbReference type="Proteomes" id="UP000179281">
    <property type="component" value="Unassembled WGS sequence"/>
</dbReference>
<gene>
    <name evidence="1" type="ORF">A3G64_02500</name>
</gene>
<evidence type="ECO:0000313" key="2">
    <source>
        <dbReference type="Proteomes" id="UP000179281"/>
    </source>
</evidence>
<dbReference type="EMBL" id="MHLD01000023">
    <property type="protein sequence ID" value="OGZ02353.1"/>
    <property type="molecule type" value="Genomic_DNA"/>
</dbReference>
<dbReference type="STRING" id="1798653.A3G64_02500"/>